<keyword evidence="1" id="KW-0175">Coiled coil</keyword>
<gene>
    <name evidence="2" type="ORF">P280DRAFT_483326</name>
</gene>
<dbReference type="Proteomes" id="UP000799753">
    <property type="component" value="Unassembled WGS sequence"/>
</dbReference>
<accession>A0A6A6RRU0</accession>
<proteinExistence type="predicted"/>
<evidence type="ECO:0000313" key="3">
    <source>
        <dbReference type="Proteomes" id="UP000799753"/>
    </source>
</evidence>
<feature type="coiled-coil region" evidence="1">
    <location>
        <begin position="110"/>
        <end position="137"/>
    </location>
</feature>
<dbReference type="EMBL" id="MU006795">
    <property type="protein sequence ID" value="KAF2637113.1"/>
    <property type="molecule type" value="Genomic_DNA"/>
</dbReference>
<sequence length="207" mass="23789">MCYVLRAPFALQSLKKIEGSILEILAYNTGGGFCIDIAGKSLESIHFNKLTHHGRVEKWSDIAKWNDFAKWIHEETPMDANFKLHLERKAKALAYPKVQRIVEGYTIGQKLKKRAQSAQIQAEIQDAERQFAEVRQEWPELIDKALDMQEAHFRIDQIDEGYAIAQRLKNQAGNAGNEEMQDMIKEAEAAYHEARLKTPELFKDFQG</sequence>
<evidence type="ECO:0000256" key="1">
    <source>
        <dbReference type="SAM" id="Coils"/>
    </source>
</evidence>
<evidence type="ECO:0000313" key="2">
    <source>
        <dbReference type="EMBL" id="KAF2637113.1"/>
    </source>
</evidence>
<keyword evidence="3" id="KW-1185">Reference proteome</keyword>
<dbReference type="OrthoDB" id="3799243at2759"/>
<name>A0A6A6RRU0_9PLEO</name>
<protein>
    <submittedName>
        <fullName evidence="2">Uncharacterized protein</fullName>
    </submittedName>
</protein>
<dbReference type="AlphaFoldDB" id="A0A6A6RRU0"/>
<organism evidence="2 3">
    <name type="scientific">Massarina eburnea CBS 473.64</name>
    <dbReference type="NCBI Taxonomy" id="1395130"/>
    <lineage>
        <taxon>Eukaryota</taxon>
        <taxon>Fungi</taxon>
        <taxon>Dikarya</taxon>
        <taxon>Ascomycota</taxon>
        <taxon>Pezizomycotina</taxon>
        <taxon>Dothideomycetes</taxon>
        <taxon>Pleosporomycetidae</taxon>
        <taxon>Pleosporales</taxon>
        <taxon>Massarineae</taxon>
        <taxon>Massarinaceae</taxon>
        <taxon>Massarina</taxon>
    </lineage>
</organism>
<reference evidence="2" key="1">
    <citation type="journal article" date="2020" name="Stud. Mycol.">
        <title>101 Dothideomycetes genomes: a test case for predicting lifestyles and emergence of pathogens.</title>
        <authorList>
            <person name="Haridas S."/>
            <person name="Albert R."/>
            <person name="Binder M."/>
            <person name="Bloem J."/>
            <person name="Labutti K."/>
            <person name="Salamov A."/>
            <person name="Andreopoulos B."/>
            <person name="Baker S."/>
            <person name="Barry K."/>
            <person name="Bills G."/>
            <person name="Bluhm B."/>
            <person name="Cannon C."/>
            <person name="Castanera R."/>
            <person name="Culley D."/>
            <person name="Daum C."/>
            <person name="Ezra D."/>
            <person name="Gonzalez J."/>
            <person name="Henrissat B."/>
            <person name="Kuo A."/>
            <person name="Liang C."/>
            <person name="Lipzen A."/>
            <person name="Lutzoni F."/>
            <person name="Magnuson J."/>
            <person name="Mondo S."/>
            <person name="Nolan M."/>
            <person name="Ohm R."/>
            <person name="Pangilinan J."/>
            <person name="Park H.-J."/>
            <person name="Ramirez L."/>
            <person name="Alfaro M."/>
            <person name="Sun H."/>
            <person name="Tritt A."/>
            <person name="Yoshinaga Y."/>
            <person name="Zwiers L.-H."/>
            <person name="Turgeon B."/>
            <person name="Goodwin S."/>
            <person name="Spatafora J."/>
            <person name="Crous P."/>
            <person name="Grigoriev I."/>
        </authorList>
    </citation>
    <scope>NUCLEOTIDE SEQUENCE</scope>
    <source>
        <strain evidence="2">CBS 473.64</strain>
    </source>
</reference>